<protein>
    <submittedName>
        <fullName evidence="2">Uncharacterized protein</fullName>
    </submittedName>
</protein>
<accession>A0A7Y6IJ15</accession>
<name>A0A7Y6IJ15_9ACTN</name>
<organism evidence="2 3">
    <name type="scientific">Nonomuraea rhodomycinica</name>
    <dbReference type="NCBI Taxonomy" id="1712872"/>
    <lineage>
        <taxon>Bacteria</taxon>
        <taxon>Bacillati</taxon>
        <taxon>Actinomycetota</taxon>
        <taxon>Actinomycetes</taxon>
        <taxon>Streptosporangiales</taxon>
        <taxon>Streptosporangiaceae</taxon>
        <taxon>Nonomuraea</taxon>
    </lineage>
</organism>
<dbReference type="RefSeq" id="WP_175598733.1">
    <property type="nucleotide sequence ID" value="NZ_JABWGO010000001.1"/>
</dbReference>
<dbReference type="InterPro" id="IPR006311">
    <property type="entry name" value="TAT_signal"/>
</dbReference>
<dbReference type="EMBL" id="JABWGO010000001">
    <property type="protein sequence ID" value="NUW39150.1"/>
    <property type="molecule type" value="Genomic_DNA"/>
</dbReference>
<evidence type="ECO:0000313" key="3">
    <source>
        <dbReference type="Proteomes" id="UP000546126"/>
    </source>
</evidence>
<comment type="caution">
    <text evidence="2">The sequence shown here is derived from an EMBL/GenBank/DDBJ whole genome shotgun (WGS) entry which is preliminary data.</text>
</comment>
<sequence>MTETEPRRRVLMAAGVLTGVVMLSAAAILGLGELGGASLSPVSLPDGGGRPPAPVTAAATRVSTASAPVTRPAHHGPAPTAVPSPRFTRTAPPTVTPPPRTARVTPAPRRHTTTAPPVTPGEAAVTPVRSRRPATVPPTPVPTLSDVVSGTPGNPAGHTPPGHTRRPGDGNGNGNAAD</sequence>
<dbReference type="Proteomes" id="UP000546126">
    <property type="component" value="Unassembled WGS sequence"/>
</dbReference>
<feature type="region of interest" description="Disordered" evidence="1">
    <location>
        <begin position="43"/>
        <end position="178"/>
    </location>
</feature>
<proteinExistence type="predicted"/>
<dbReference type="AlphaFoldDB" id="A0A7Y6IJ15"/>
<evidence type="ECO:0000256" key="1">
    <source>
        <dbReference type="SAM" id="MobiDB-lite"/>
    </source>
</evidence>
<gene>
    <name evidence="2" type="ORF">HT134_03265</name>
</gene>
<feature type="compositionally biased region" description="Low complexity" evidence="1">
    <location>
        <begin position="55"/>
        <end position="70"/>
    </location>
</feature>
<reference evidence="2 3" key="1">
    <citation type="submission" date="2020-06" db="EMBL/GenBank/DDBJ databases">
        <authorList>
            <person name="Chanama M."/>
        </authorList>
    </citation>
    <scope>NUCLEOTIDE SEQUENCE [LARGE SCALE GENOMIC DNA]</scope>
    <source>
        <strain evidence="2 3">TBRC6557</strain>
    </source>
</reference>
<feature type="compositionally biased region" description="Gly residues" evidence="1">
    <location>
        <begin position="169"/>
        <end position="178"/>
    </location>
</feature>
<keyword evidence="3" id="KW-1185">Reference proteome</keyword>
<evidence type="ECO:0000313" key="2">
    <source>
        <dbReference type="EMBL" id="NUW39150.1"/>
    </source>
</evidence>
<dbReference type="PROSITE" id="PS51318">
    <property type="entry name" value="TAT"/>
    <property type="match status" value="1"/>
</dbReference>